<gene>
    <name evidence="3" type="ORF">AMR76_12935</name>
</gene>
<evidence type="ECO:0000313" key="3">
    <source>
        <dbReference type="EMBL" id="KQH85407.1"/>
    </source>
</evidence>
<reference evidence="3 4" key="1">
    <citation type="submission" date="2015-08" db="EMBL/GenBank/DDBJ databases">
        <title>Antibacterial properties of a collection of Vibrionaceae strains.</title>
        <authorList>
            <person name="Giubergia S."/>
        </authorList>
    </citation>
    <scope>NUCLEOTIDE SEQUENCE [LARGE SCALE GENOMIC DNA]</scope>
    <source>
        <strain evidence="3 4">S0821</strain>
    </source>
</reference>
<evidence type="ECO:0000256" key="1">
    <source>
        <dbReference type="SAM" id="MobiDB-lite"/>
    </source>
</evidence>
<dbReference type="Pfam" id="PF13384">
    <property type="entry name" value="HTH_23"/>
    <property type="match status" value="1"/>
</dbReference>
<feature type="region of interest" description="Disordered" evidence="1">
    <location>
        <begin position="187"/>
        <end position="240"/>
    </location>
</feature>
<organism evidence="3 4">
    <name type="scientific">Vibrio furnissii</name>
    <dbReference type="NCBI Taxonomy" id="29494"/>
    <lineage>
        <taxon>Bacteria</taxon>
        <taxon>Pseudomonadati</taxon>
        <taxon>Pseudomonadota</taxon>
        <taxon>Gammaproteobacteria</taxon>
        <taxon>Vibrionales</taxon>
        <taxon>Vibrionaceae</taxon>
        <taxon>Vibrio</taxon>
    </lineage>
</organism>
<dbReference type="Proteomes" id="UP000051221">
    <property type="component" value="Unassembled WGS sequence"/>
</dbReference>
<feature type="compositionally biased region" description="Basic and acidic residues" evidence="1">
    <location>
        <begin position="190"/>
        <end position="200"/>
    </location>
</feature>
<dbReference type="InterPro" id="IPR006119">
    <property type="entry name" value="Resolv_N"/>
</dbReference>
<dbReference type="Pfam" id="PF00239">
    <property type="entry name" value="Resolvase"/>
    <property type="match status" value="1"/>
</dbReference>
<feature type="compositionally biased region" description="Basic residues" evidence="1">
    <location>
        <begin position="201"/>
        <end position="215"/>
    </location>
</feature>
<dbReference type="Gene3D" id="3.40.50.1390">
    <property type="entry name" value="Resolvase, N-terminal catalytic domain"/>
    <property type="match status" value="1"/>
</dbReference>
<comment type="caution">
    <text evidence="3">The sequence shown here is derived from an EMBL/GenBank/DDBJ whole genome shotgun (WGS) entry which is preliminary data.</text>
</comment>
<sequence>MTIYTYSRFSPRNPDFQQDMNALKAAFPDATHIEDSARGRMPAMERPDFVALVDTLQSGDTLAVNWLSSISKDFQQCQHVLQLLMEKNVTLKTTKPAITVTPGSETAAAIALVLEGYGQADTRHRLHAAEMGRRALREDGRAWKEKFRGRPANKEKHMKIAGLLLEGKTLEEVAQICDCSLSTVKRVKSRVSEHDDEGALRRRGHGRHGHHRHGMHRGDHRGEGHGEGRRHRGRPTDSEA</sequence>
<keyword evidence="4" id="KW-1185">Reference proteome</keyword>
<dbReference type="SMART" id="SM00857">
    <property type="entry name" value="Resolvase"/>
    <property type="match status" value="1"/>
</dbReference>
<feature type="compositionally biased region" description="Basic and acidic residues" evidence="1">
    <location>
        <begin position="216"/>
        <end position="227"/>
    </location>
</feature>
<dbReference type="SUPFAM" id="SSF53041">
    <property type="entry name" value="Resolvase-like"/>
    <property type="match status" value="1"/>
</dbReference>
<dbReference type="InterPro" id="IPR036162">
    <property type="entry name" value="Resolvase-like_N_sf"/>
</dbReference>
<accession>A0A0Q2N0S7</accession>
<evidence type="ECO:0000313" key="4">
    <source>
        <dbReference type="Proteomes" id="UP000051221"/>
    </source>
</evidence>
<dbReference type="GO" id="GO:0000150">
    <property type="term" value="F:DNA strand exchange activity"/>
    <property type="evidence" value="ECO:0007669"/>
    <property type="project" value="InterPro"/>
</dbReference>
<feature type="domain" description="Resolvase/invertase-type recombinase catalytic" evidence="2">
    <location>
        <begin position="3"/>
        <end position="142"/>
    </location>
</feature>
<dbReference type="AlphaFoldDB" id="A0A0Q2N0S7"/>
<proteinExistence type="predicted"/>
<evidence type="ECO:0000259" key="2">
    <source>
        <dbReference type="SMART" id="SM00857"/>
    </source>
</evidence>
<protein>
    <submittedName>
        <fullName evidence="3">Recombinase</fullName>
    </submittedName>
</protein>
<dbReference type="RefSeq" id="WP_055466322.1">
    <property type="nucleotide sequence ID" value="NZ_LKHS01000010.1"/>
</dbReference>
<dbReference type="EMBL" id="LKHS01000010">
    <property type="protein sequence ID" value="KQH85407.1"/>
    <property type="molecule type" value="Genomic_DNA"/>
</dbReference>
<dbReference type="GO" id="GO:0003677">
    <property type="term" value="F:DNA binding"/>
    <property type="evidence" value="ECO:0007669"/>
    <property type="project" value="InterPro"/>
</dbReference>
<name>A0A0Q2N0S7_VIBFU</name>
<dbReference type="InParanoid" id="A0A0Q2N0S7"/>